<dbReference type="PRINTS" id="PR00315">
    <property type="entry name" value="ELONGATNFCT"/>
</dbReference>
<reference evidence="11" key="1">
    <citation type="journal article" date="2019" name="Int. J. Syst. Evol. Microbiol.">
        <title>The Global Catalogue of Microorganisms (GCM) 10K type strain sequencing project: providing services to taxonomists for standard genome sequencing and annotation.</title>
        <authorList>
            <consortium name="The Broad Institute Genomics Platform"/>
            <consortium name="The Broad Institute Genome Sequencing Center for Infectious Disease"/>
            <person name="Wu L."/>
            <person name="Ma J."/>
        </authorList>
    </citation>
    <scope>NUCLEOTIDE SEQUENCE [LARGE SCALE GENOMIC DNA]</scope>
    <source>
        <strain evidence="11">JCM 32226</strain>
    </source>
</reference>
<organism evidence="10 11">
    <name type="scientific">Pseudaeromonas paramecii</name>
    <dbReference type="NCBI Taxonomy" id="2138166"/>
    <lineage>
        <taxon>Bacteria</taxon>
        <taxon>Pseudomonadati</taxon>
        <taxon>Pseudomonadota</taxon>
        <taxon>Gammaproteobacteria</taxon>
        <taxon>Aeromonadales</taxon>
        <taxon>Aeromonadaceae</taxon>
        <taxon>Pseudaeromonas</taxon>
    </lineage>
</organism>
<dbReference type="CDD" id="cd04169">
    <property type="entry name" value="RF3"/>
    <property type="match status" value="1"/>
</dbReference>
<dbReference type="CDD" id="cd03689">
    <property type="entry name" value="RF3_II"/>
    <property type="match status" value="1"/>
</dbReference>
<dbReference type="PROSITE" id="PS00301">
    <property type="entry name" value="G_TR_1"/>
    <property type="match status" value="1"/>
</dbReference>
<dbReference type="InterPro" id="IPR032090">
    <property type="entry name" value="RF3_C"/>
</dbReference>
<dbReference type="RefSeq" id="WP_345013310.1">
    <property type="nucleotide sequence ID" value="NZ_BAABFC010000014.1"/>
</dbReference>
<evidence type="ECO:0000313" key="10">
    <source>
        <dbReference type="EMBL" id="GAA4500991.1"/>
    </source>
</evidence>
<keyword evidence="11" id="KW-1185">Reference proteome</keyword>
<evidence type="ECO:0000259" key="9">
    <source>
        <dbReference type="PROSITE" id="PS51722"/>
    </source>
</evidence>
<dbReference type="Gene3D" id="3.40.50.300">
    <property type="entry name" value="P-loop containing nucleotide triphosphate hydrolases"/>
    <property type="match status" value="2"/>
</dbReference>
<dbReference type="SUPFAM" id="SSF50447">
    <property type="entry name" value="Translation proteins"/>
    <property type="match status" value="1"/>
</dbReference>
<evidence type="ECO:0000256" key="7">
    <source>
        <dbReference type="HAMAP-Rule" id="MF_00072"/>
    </source>
</evidence>
<dbReference type="InterPro" id="IPR038467">
    <property type="entry name" value="RF3_dom_3_sf"/>
</dbReference>
<dbReference type="Pfam" id="PF22042">
    <property type="entry name" value="EF-G_D2"/>
    <property type="match status" value="1"/>
</dbReference>
<dbReference type="InterPro" id="IPR009000">
    <property type="entry name" value="Transl_B-barrel_sf"/>
</dbReference>
<dbReference type="NCBIfam" id="TIGR00231">
    <property type="entry name" value="small_GTP"/>
    <property type="match status" value="1"/>
</dbReference>
<dbReference type="InterPro" id="IPR031157">
    <property type="entry name" value="G_TR_CS"/>
</dbReference>
<dbReference type="CDD" id="cd16259">
    <property type="entry name" value="RF3_III"/>
    <property type="match status" value="1"/>
</dbReference>
<feature type="binding site" evidence="7">
    <location>
        <begin position="86"/>
        <end position="90"/>
    </location>
    <ligand>
        <name>GTP</name>
        <dbReference type="ChEBI" id="CHEBI:37565"/>
    </ligand>
</feature>
<dbReference type="InterPro" id="IPR004548">
    <property type="entry name" value="PrfC"/>
</dbReference>
<name>A0ABP8QCK9_9GAMM</name>
<dbReference type="NCBIfam" id="TIGR00503">
    <property type="entry name" value="prfC"/>
    <property type="match status" value="1"/>
</dbReference>
<evidence type="ECO:0000256" key="3">
    <source>
        <dbReference type="ARBA" id="ARBA00022490"/>
    </source>
</evidence>
<comment type="function">
    <text evidence="7">Increases the formation of ribosomal termination complexes and stimulates activities of RF-1 and RF-2. It binds guanine nucleotides and has strong preference for UGA stop codons. It may interact directly with the ribosome. The stimulation of RF-1 and RF-2 is significantly reduced by GTP and GDP, but not by GMP.</text>
</comment>
<dbReference type="PANTHER" id="PTHR43556">
    <property type="entry name" value="PEPTIDE CHAIN RELEASE FACTOR RF3"/>
    <property type="match status" value="1"/>
</dbReference>
<dbReference type="Gene3D" id="3.30.70.3280">
    <property type="entry name" value="Peptide chain release factor 3, domain III"/>
    <property type="match status" value="1"/>
</dbReference>
<evidence type="ECO:0000256" key="1">
    <source>
        <dbReference type="ARBA" id="ARBA00004496"/>
    </source>
</evidence>
<dbReference type="InterPro" id="IPR053905">
    <property type="entry name" value="EF-G-like_DII"/>
</dbReference>
<comment type="similarity">
    <text evidence="2 7">Belongs to the TRAFAC class translation factor GTPase superfamily. Classic translation factor GTPase family. PrfC subfamily.</text>
</comment>
<dbReference type="SUPFAM" id="SSF54980">
    <property type="entry name" value="EF-G C-terminal domain-like"/>
    <property type="match status" value="1"/>
</dbReference>
<evidence type="ECO:0000256" key="2">
    <source>
        <dbReference type="ARBA" id="ARBA00009978"/>
    </source>
</evidence>
<sequence>MSQFLTEVGKRRTFAIISHPDAGKTTITEKVLLFGNAIQRAGTVKGRGSGQHAKSDWMAMEKERGISVTTSVMQFPYNECLVNLLDTPGHEDFSEDTYRTLTAVDCCLMVIDAAKGVEDRTRKLMEVTRLRDTPILTFMNKLDRDIRDPMELLDEVENELKIKCAPITWPIGCGKLFKGVYHLYDDEVILYQTGKGHTIQEKRVIQGLDNPALVDAVGEDLLEQLKGELELVQGASHPFDRQEFLDGALTPVFFGTALGNFGVDHMLDGLTEWAPAPMPRQTDARAVAASEEKFSGFVFKIQANMDPKHRDRIAFMRVVSGKYEKGMKLRHVRIGKDVVISDAVTFMAGDREQAEEAYPGDIIGLHNHGTIQIGDTFTQGEDIKFTGIPNFAPELFRRIRLKDPLKQKQLLKGLVQLSEEGAVQVFRPIENNDLIVGAVGVLQFDVVVSRLKTEYNVEAIYEPINVSTARWVECQDGKKLDEFQRKCALNLALDGGDNLTYIAPTMVNLNLTMERYPDVVFRKTREH</sequence>
<proteinExistence type="inferred from homology"/>
<dbReference type="HAMAP" id="MF_00072">
    <property type="entry name" value="Rel_fac_3"/>
    <property type="match status" value="1"/>
</dbReference>
<dbReference type="Pfam" id="PF00009">
    <property type="entry name" value="GTP_EFTU"/>
    <property type="match status" value="1"/>
</dbReference>
<comment type="caution">
    <text evidence="10">The sequence shown here is derived from an EMBL/GenBank/DDBJ whole genome shotgun (WGS) entry which is preliminary data.</text>
</comment>
<evidence type="ECO:0000256" key="6">
    <source>
        <dbReference type="ARBA" id="ARBA00023134"/>
    </source>
</evidence>
<feature type="binding site" evidence="7">
    <location>
        <begin position="18"/>
        <end position="25"/>
    </location>
    <ligand>
        <name>GTP</name>
        <dbReference type="ChEBI" id="CHEBI:37565"/>
    </ligand>
</feature>
<accession>A0ABP8QCK9</accession>
<dbReference type="EMBL" id="BAABFC010000014">
    <property type="protein sequence ID" value="GAA4500991.1"/>
    <property type="molecule type" value="Genomic_DNA"/>
</dbReference>
<keyword evidence="3 7" id="KW-0963">Cytoplasm</keyword>
<dbReference type="NCBIfam" id="NF001964">
    <property type="entry name" value="PRK00741.1"/>
    <property type="match status" value="1"/>
</dbReference>
<dbReference type="InterPro" id="IPR005225">
    <property type="entry name" value="Small_GTP-bd"/>
</dbReference>
<dbReference type="InterPro" id="IPR027417">
    <property type="entry name" value="P-loop_NTPase"/>
</dbReference>
<feature type="binding site" evidence="7">
    <location>
        <begin position="140"/>
        <end position="143"/>
    </location>
    <ligand>
        <name>GTP</name>
        <dbReference type="ChEBI" id="CHEBI:37565"/>
    </ligand>
</feature>
<evidence type="ECO:0000256" key="8">
    <source>
        <dbReference type="NCBIfam" id="TIGR00503"/>
    </source>
</evidence>
<gene>
    <name evidence="7 10" type="primary">prfC</name>
    <name evidence="10" type="ORF">GCM10023095_23540</name>
</gene>
<keyword evidence="6 7" id="KW-0342">GTP-binding</keyword>
<dbReference type="InterPro" id="IPR035647">
    <property type="entry name" value="EFG_III/V"/>
</dbReference>
<evidence type="ECO:0000313" key="11">
    <source>
        <dbReference type="Proteomes" id="UP001501321"/>
    </source>
</evidence>
<evidence type="ECO:0000256" key="5">
    <source>
        <dbReference type="ARBA" id="ARBA00022917"/>
    </source>
</evidence>
<keyword evidence="4 7" id="KW-0547">Nucleotide-binding</keyword>
<dbReference type="InterPro" id="IPR041732">
    <property type="entry name" value="RF3_GTP-bd"/>
</dbReference>
<evidence type="ECO:0000256" key="4">
    <source>
        <dbReference type="ARBA" id="ARBA00022741"/>
    </source>
</evidence>
<dbReference type="SUPFAM" id="SSF52540">
    <property type="entry name" value="P-loop containing nucleoside triphosphate hydrolases"/>
    <property type="match status" value="1"/>
</dbReference>
<feature type="domain" description="Tr-type G" evidence="9">
    <location>
        <begin position="9"/>
        <end position="278"/>
    </location>
</feature>
<dbReference type="PROSITE" id="PS51722">
    <property type="entry name" value="G_TR_2"/>
    <property type="match status" value="1"/>
</dbReference>
<dbReference type="Proteomes" id="UP001501321">
    <property type="component" value="Unassembled WGS sequence"/>
</dbReference>
<dbReference type="PANTHER" id="PTHR43556:SF2">
    <property type="entry name" value="PEPTIDE CHAIN RELEASE FACTOR RF3"/>
    <property type="match status" value="1"/>
</dbReference>
<comment type="subcellular location">
    <subcellularLocation>
        <location evidence="1 7">Cytoplasm</location>
    </subcellularLocation>
</comment>
<protein>
    <recommendedName>
        <fullName evidence="7 8">Peptide chain release factor 3</fullName>
        <shortName evidence="7">RF-3</shortName>
    </recommendedName>
</protein>
<dbReference type="Pfam" id="PF16658">
    <property type="entry name" value="RF3_C"/>
    <property type="match status" value="1"/>
</dbReference>
<keyword evidence="5 7" id="KW-0648">Protein biosynthesis</keyword>
<dbReference type="InterPro" id="IPR000795">
    <property type="entry name" value="T_Tr_GTP-bd_dom"/>
</dbReference>